<evidence type="ECO:0000256" key="1">
    <source>
        <dbReference type="ARBA" id="ARBA00003681"/>
    </source>
</evidence>
<keyword evidence="6" id="KW-1185">Reference proteome</keyword>
<accession>F0SQA7</accession>
<comment type="function">
    <text evidence="1">General (non sugar-specific) component of the phosphoenolpyruvate-dependent sugar phosphotransferase system (sugar PTS). This major carbohydrate active-transport system catalyzes the phosphorylation of incoming sugar substrates concomitantly with their translocation across the cell membrane. The phosphoryl group from phosphoenolpyruvate (PEP) is transferred to the phosphoryl carrier protein HPr by enzyme I. Phospho-HPr then transfers it to the PTS EIIA domain.</text>
</comment>
<dbReference type="Proteomes" id="UP000006860">
    <property type="component" value="Chromosome"/>
</dbReference>
<dbReference type="InterPro" id="IPR050399">
    <property type="entry name" value="HPr"/>
</dbReference>
<keyword evidence="3" id="KW-0813">Transport</keyword>
<dbReference type="Gene3D" id="3.30.1340.10">
    <property type="entry name" value="HPr-like"/>
    <property type="match status" value="1"/>
</dbReference>
<name>F0SQA7_RUBBR</name>
<dbReference type="RefSeq" id="WP_013630990.1">
    <property type="nucleotide sequence ID" value="NC_015174.1"/>
</dbReference>
<dbReference type="STRING" id="756272.Plabr_4715"/>
<protein>
    <recommendedName>
        <fullName evidence="2">Phosphocarrier protein HPr</fullName>
    </recommendedName>
</protein>
<dbReference type="InterPro" id="IPR000032">
    <property type="entry name" value="HPr-like"/>
</dbReference>
<reference evidence="6" key="1">
    <citation type="submission" date="2011-02" db="EMBL/GenBank/DDBJ databases">
        <title>The complete genome of Planctomyces brasiliensis DSM 5305.</title>
        <authorList>
            <person name="Lucas S."/>
            <person name="Copeland A."/>
            <person name="Lapidus A."/>
            <person name="Bruce D."/>
            <person name="Goodwin L."/>
            <person name="Pitluck S."/>
            <person name="Kyrpides N."/>
            <person name="Mavromatis K."/>
            <person name="Pagani I."/>
            <person name="Ivanova N."/>
            <person name="Ovchinnikova G."/>
            <person name="Lu M."/>
            <person name="Detter J.C."/>
            <person name="Han C."/>
            <person name="Land M."/>
            <person name="Hauser L."/>
            <person name="Markowitz V."/>
            <person name="Cheng J.-F."/>
            <person name="Hugenholtz P."/>
            <person name="Woyke T."/>
            <person name="Wu D."/>
            <person name="Tindall B."/>
            <person name="Pomrenke H.G."/>
            <person name="Brambilla E."/>
            <person name="Klenk H.-P."/>
            <person name="Eisen J.A."/>
        </authorList>
    </citation>
    <scope>NUCLEOTIDE SEQUENCE [LARGE SCALE GENOMIC DNA]</scope>
    <source>
        <strain evidence="6">ATCC 49424 / DSM 5305 / JCM 21570 / NBRC 103401 / IFAM 1448</strain>
    </source>
</reference>
<dbReference type="HOGENOM" id="CLU_136230_1_2_0"/>
<dbReference type="SUPFAM" id="SSF55594">
    <property type="entry name" value="HPr-like"/>
    <property type="match status" value="1"/>
</dbReference>
<gene>
    <name evidence="5" type="ordered locus">Plabr_4715</name>
</gene>
<organism evidence="5 6">
    <name type="scientific">Rubinisphaera brasiliensis (strain ATCC 49424 / DSM 5305 / JCM 21570 / IAM 15109 / NBRC 103401 / IFAM 1448)</name>
    <name type="common">Planctomyces brasiliensis</name>
    <dbReference type="NCBI Taxonomy" id="756272"/>
    <lineage>
        <taxon>Bacteria</taxon>
        <taxon>Pseudomonadati</taxon>
        <taxon>Planctomycetota</taxon>
        <taxon>Planctomycetia</taxon>
        <taxon>Planctomycetales</taxon>
        <taxon>Planctomycetaceae</taxon>
        <taxon>Rubinisphaera</taxon>
    </lineage>
</organism>
<evidence type="ECO:0000256" key="3">
    <source>
        <dbReference type="ARBA" id="ARBA00022597"/>
    </source>
</evidence>
<dbReference type="KEGG" id="pbs:Plabr_4715"/>
<dbReference type="OrthoDB" id="9809047at2"/>
<keyword evidence="3" id="KW-0762">Sugar transport</keyword>
<evidence type="ECO:0000313" key="5">
    <source>
        <dbReference type="EMBL" id="ADY62286.1"/>
    </source>
</evidence>
<dbReference type="PANTHER" id="PTHR33705:SF1">
    <property type="entry name" value="PHOSPHOCARRIER PROTEIN HPR"/>
    <property type="match status" value="1"/>
</dbReference>
<sequence length="104" mass="11605">MESESIAMDNPNIAREEVVVNLENGLHLVPCSKIAEVARTYDCEIRIFKGDAAVDAKALFDLMTLRAEQGTHLYLEAEGPQADEAIERLTDLFANDFYVDRSAE</sequence>
<dbReference type="PRINTS" id="PR00107">
    <property type="entry name" value="PHOSPHOCPHPR"/>
</dbReference>
<evidence type="ECO:0000313" key="6">
    <source>
        <dbReference type="Proteomes" id="UP000006860"/>
    </source>
</evidence>
<dbReference type="PROSITE" id="PS51350">
    <property type="entry name" value="PTS_HPR_DOM"/>
    <property type="match status" value="1"/>
</dbReference>
<evidence type="ECO:0000256" key="2">
    <source>
        <dbReference type="ARBA" id="ARBA00020422"/>
    </source>
</evidence>
<dbReference type="eggNOG" id="COG1925">
    <property type="taxonomic scope" value="Bacteria"/>
</dbReference>
<dbReference type="Pfam" id="PF00381">
    <property type="entry name" value="PTS-HPr"/>
    <property type="match status" value="1"/>
</dbReference>
<dbReference type="AlphaFoldDB" id="F0SQA7"/>
<dbReference type="InterPro" id="IPR035895">
    <property type="entry name" value="HPr-like_sf"/>
</dbReference>
<evidence type="ECO:0000259" key="4">
    <source>
        <dbReference type="PROSITE" id="PS51350"/>
    </source>
</evidence>
<proteinExistence type="predicted"/>
<dbReference type="NCBIfam" id="TIGR01003">
    <property type="entry name" value="PTS_HPr_family"/>
    <property type="match status" value="1"/>
</dbReference>
<dbReference type="PANTHER" id="PTHR33705">
    <property type="entry name" value="PHOSPHOCARRIER PROTEIN HPR"/>
    <property type="match status" value="1"/>
</dbReference>
<dbReference type="EMBL" id="CP002546">
    <property type="protein sequence ID" value="ADY62286.1"/>
    <property type="molecule type" value="Genomic_DNA"/>
</dbReference>
<feature type="domain" description="HPr" evidence="4">
    <location>
        <begin position="13"/>
        <end position="100"/>
    </location>
</feature>